<organism evidence="2 3">
    <name type="scientific">Chaetoceros tenuissimus</name>
    <dbReference type="NCBI Taxonomy" id="426638"/>
    <lineage>
        <taxon>Eukaryota</taxon>
        <taxon>Sar</taxon>
        <taxon>Stramenopiles</taxon>
        <taxon>Ochrophyta</taxon>
        <taxon>Bacillariophyta</taxon>
        <taxon>Coscinodiscophyceae</taxon>
        <taxon>Chaetocerotophycidae</taxon>
        <taxon>Chaetocerotales</taxon>
        <taxon>Chaetocerotaceae</taxon>
        <taxon>Chaetoceros</taxon>
    </lineage>
</organism>
<proteinExistence type="predicted"/>
<evidence type="ECO:0000313" key="2">
    <source>
        <dbReference type="EMBL" id="GFH45551.1"/>
    </source>
</evidence>
<feature type="region of interest" description="Disordered" evidence="1">
    <location>
        <begin position="29"/>
        <end position="115"/>
    </location>
</feature>
<dbReference type="AlphaFoldDB" id="A0AAD3CGT0"/>
<reference evidence="2 3" key="1">
    <citation type="journal article" date="2021" name="Sci. Rep.">
        <title>The genome of the diatom Chaetoceros tenuissimus carries an ancient integrated fragment of an extant virus.</title>
        <authorList>
            <person name="Hongo Y."/>
            <person name="Kimura K."/>
            <person name="Takaki Y."/>
            <person name="Yoshida Y."/>
            <person name="Baba S."/>
            <person name="Kobayashi G."/>
            <person name="Nagasaki K."/>
            <person name="Hano T."/>
            <person name="Tomaru Y."/>
        </authorList>
    </citation>
    <scope>NUCLEOTIDE SEQUENCE [LARGE SCALE GENOMIC DNA]</scope>
    <source>
        <strain evidence="2 3">NIES-3715</strain>
    </source>
</reference>
<feature type="compositionally biased region" description="Polar residues" evidence="1">
    <location>
        <begin position="39"/>
        <end position="53"/>
    </location>
</feature>
<dbReference type="EMBL" id="BLLK01000020">
    <property type="protein sequence ID" value="GFH45551.1"/>
    <property type="molecule type" value="Genomic_DNA"/>
</dbReference>
<protein>
    <submittedName>
        <fullName evidence="2">Uncharacterized protein</fullName>
    </submittedName>
</protein>
<name>A0AAD3CGT0_9STRA</name>
<feature type="region of interest" description="Disordered" evidence="1">
    <location>
        <begin position="194"/>
        <end position="224"/>
    </location>
</feature>
<accession>A0AAD3CGT0</accession>
<sequence>MDISLHSHGKDLNGDDFIDSPEARMAMYEKMKNLVGLPSTPSSPGKTATSDSSAADDKENVKQYNSSKSPSENIKSFASAAPSRKVSFDQDTKTQTKKTGGGILKNSSTGKKLPKNAAEIRKSLVEAESRIGRAKLVEKEMSFRGLKDVDDTGHKDEKNLWSDEALNERKPTSELMHRARSLRSFSMRKLNVVKEDDDEEEAPSRPELPTSKSFARAPPRRGFNHRDSMEMMEQTGHSVSFYKPRVVDHFDLKADISPSPSKETKGVTFSVVEVKEYPYTIGSNPSVSGGIPLTVEWDSSHFVQVPIDEHERIRVPERRNMVELKIPKDIRIDMLLNAGHTIKEISSEIKKNDKLRFEKLETKQTLYKMPKEEKWERIRRAFSSCFTSRKKKERDFMERAYSFSY</sequence>
<evidence type="ECO:0000256" key="1">
    <source>
        <dbReference type="SAM" id="MobiDB-lite"/>
    </source>
</evidence>
<keyword evidence="3" id="KW-1185">Reference proteome</keyword>
<gene>
    <name evidence="2" type="ORF">CTEN210_02025</name>
</gene>
<comment type="caution">
    <text evidence="2">The sequence shown here is derived from an EMBL/GenBank/DDBJ whole genome shotgun (WGS) entry which is preliminary data.</text>
</comment>
<evidence type="ECO:0000313" key="3">
    <source>
        <dbReference type="Proteomes" id="UP001054902"/>
    </source>
</evidence>
<dbReference type="Proteomes" id="UP001054902">
    <property type="component" value="Unassembled WGS sequence"/>
</dbReference>
<feature type="region of interest" description="Disordered" evidence="1">
    <location>
        <begin position="139"/>
        <end position="180"/>
    </location>
</feature>
<feature type="compositionally biased region" description="Basic and acidic residues" evidence="1">
    <location>
        <begin position="139"/>
        <end position="177"/>
    </location>
</feature>
<feature type="compositionally biased region" description="Polar residues" evidence="1">
    <location>
        <begin position="62"/>
        <end position="76"/>
    </location>
</feature>